<dbReference type="InterPro" id="IPR036291">
    <property type="entry name" value="NAD(P)-bd_dom_sf"/>
</dbReference>
<gene>
    <name evidence="3" type="ORF">ACELLULO517_20380</name>
</gene>
<dbReference type="PANTHER" id="PTHR42760">
    <property type="entry name" value="SHORT-CHAIN DEHYDROGENASES/REDUCTASES FAMILY MEMBER"/>
    <property type="match status" value="1"/>
</dbReference>
<dbReference type="InterPro" id="IPR020904">
    <property type="entry name" value="Sc_DH/Rdtase_CS"/>
</dbReference>
<dbReference type="InterPro" id="IPR057326">
    <property type="entry name" value="KR_dom"/>
</dbReference>
<dbReference type="InterPro" id="IPR002347">
    <property type="entry name" value="SDR_fam"/>
</dbReference>
<dbReference type="NCBIfam" id="NF009466">
    <property type="entry name" value="PRK12826.1-2"/>
    <property type="match status" value="1"/>
</dbReference>
<dbReference type="SMART" id="SM00822">
    <property type="entry name" value="PKS_KR"/>
    <property type="match status" value="1"/>
</dbReference>
<name>A0A964E5E2_9PROT</name>
<dbReference type="PROSITE" id="PS00061">
    <property type="entry name" value="ADH_SHORT"/>
    <property type="match status" value="1"/>
</dbReference>
<protein>
    <submittedName>
        <fullName evidence="3">SDR family oxidoreductase</fullName>
    </submittedName>
</protein>
<dbReference type="EMBL" id="JAESVA010000008">
    <property type="protein sequence ID" value="MCB8882615.1"/>
    <property type="molecule type" value="Genomic_DNA"/>
</dbReference>
<dbReference type="GO" id="GO:0016616">
    <property type="term" value="F:oxidoreductase activity, acting on the CH-OH group of donors, NAD or NADP as acceptor"/>
    <property type="evidence" value="ECO:0007669"/>
    <property type="project" value="UniProtKB-ARBA"/>
</dbReference>
<reference evidence="3 4" key="1">
    <citation type="journal article" date="2021" name="Microorganisms">
        <title>Acidisoma silvae sp. nov. and Acidisomacellulosilytica sp. nov., Two Acidophilic Bacteria Isolated from Decaying Wood, Hydrolyzing Cellulose and Producing Poly-3-hydroxybutyrate.</title>
        <authorList>
            <person name="Mieszkin S."/>
            <person name="Pouder E."/>
            <person name="Uroz S."/>
            <person name="Simon-Colin C."/>
            <person name="Alain K."/>
        </authorList>
    </citation>
    <scope>NUCLEOTIDE SEQUENCE [LARGE SCALE GENOMIC DNA]</scope>
    <source>
        <strain evidence="3 4">HW T5.17</strain>
    </source>
</reference>
<dbReference type="AlphaFoldDB" id="A0A964E5E2"/>
<proteinExistence type="inferred from homology"/>
<evidence type="ECO:0000259" key="2">
    <source>
        <dbReference type="SMART" id="SM00822"/>
    </source>
</evidence>
<dbReference type="SUPFAM" id="SSF51735">
    <property type="entry name" value="NAD(P)-binding Rossmann-fold domains"/>
    <property type="match status" value="1"/>
</dbReference>
<dbReference type="RefSeq" id="WP_227309275.1">
    <property type="nucleotide sequence ID" value="NZ_JAESVA010000008.1"/>
</dbReference>
<evidence type="ECO:0000256" key="1">
    <source>
        <dbReference type="ARBA" id="ARBA00006484"/>
    </source>
</evidence>
<dbReference type="GO" id="GO:0030497">
    <property type="term" value="P:fatty acid elongation"/>
    <property type="evidence" value="ECO:0007669"/>
    <property type="project" value="TreeGrafter"/>
</dbReference>
<comment type="caution">
    <text evidence="3">The sequence shown here is derived from an EMBL/GenBank/DDBJ whole genome shotgun (WGS) entry which is preliminary data.</text>
</comment>
<dbReference type="Proteomes" id="UP000721844">
    <property type="component" value="Unassembled WGS sequence"/>
</dbReference>
<organism evidence="3 4">
    <name type="scientific">Acidisoma cellulosilyticum</name>
    <dbReference type="NCBI Taxonomy" id="2802395"/>
    <lineage>
        <taxon>Bacteria</taxon>
        <taxon>Pseudomonadati</taxon>
        <taxon>Pseudomonadota</taxon>
        <taxon>Alphaproteobacteria</taxon>
        <taxon>Acetobacterales</taxon>
        <taxon>Acidocellaceae</taxon>
        <taxon>Acidisoma</taxon>
    </lineage>
</organism>
<dbReference type="Gene3D" id="3.40.50.720">
    <property type="entry name" value="NAD(P)-binding Rossmann-like Domain"/>
    <property type="match status" value="1"/>
</dbReference>
<dbReference type="CDD" id="cd05233">
    <property type="entry name" value="SDR_c"/>
    <property type="match status" value="1"/>
</dbReference>
<keyword evidence="4" id="KW-1185">Reference proteome</keyword>
<dbReference type="FunFam" id="3.40.50.720:FF:000084">
    <property type="entry name" value="Short-chain dehydrogenase reductase"/>
    <property type="match status" value="1"/>
</dbReference>
<dbReference type="PRINTS" id="PR00081">
    <property type="entry name" value="GDHRDH"/>
</dbReference>
<dbReference type="PRINTS" id="PR00080">
    <property type="entry name" value="SDRFAMILY"/>
</dbReference>
<evidence type="ECO:0000313" key="4">
    <source>
        <dbReference type="Proteomes" id="UP000721844"/>
    </source>
</evidence>
<evidence type="ECO:0000313" key="3">
    <source>
        <dbReference type="EMBL" id="MCB8882615.1"/>
    </source>
</evidence>
<sequence length="253" mass="26022">MIRSLDGKTALVTGGGVGIGAGIASALAAAGARVAVTYRTHQPDEQLLAKLAHISGKPPLAIELDATLETNVKAVAAEIQKQFGTLDILVNNVGGLVARAKISDMPFELWKDVLSVNLDSTFLVTHHLLPILARGNGRIINIASLAGRNGGHPGATAYATTKAGLFGFTRGLSKELAPEGITVNALAPGFIEATPFHDTFTSAESKTATITTIPVGRAGNPDDVANAAIWLASDASAFVTGTVIDINGGQYFG</sequence>
<dbReference type="PANTHER" id="PTHR42760:SF40">
    <property type="entry name" value="3-OXOACYL-[ACYL-CARRIER-PROTEIN] REDUCTASE, CHLOROPLASTIC"/>
    <property type="match status" value="1"/>
</dbReference>
<comment type="similarity">
    <text evidence="1">Belongs to the short-chain dehydrogenases/reductases (SDR) family.</text>
</comment>
<dbReference type="Pfam" id="PF13561">
    <property type="entry name" value="adh_short_C2"/>
    <property type="match status" value="1"/>
</dbReference>
<feature type="domain" description="Ketoreductase" evidence="2">
    <location>
        <begin position="8"/>
        <end position="189"/>
    </location>
</feature>
<accession>A0A964E5E2</accession>